<protein>
    <submittedName>
        <fullName evidence="7">MFS transporter</fullName>
    </submittedName>
</protein>
<dbReference type="Gene3D" id="1.20.1250.20">
    <property type="entry name" value="MFS general substrate transporter like domains"/>
    <property type="match status" value="2"/>
</dbReference>
<feature type="transmembrane region" description="Helical" evidence="5">
    <location>
        <begin position="336"/>
        <end position="357"/>
    </location>
</feature>
<dbReference type="PANTHER" id="PTHR23531">
    <property type="entry name" value="QUINOLENE RESISTANCE PROTEIN NORA"/>
    <property type="match status" value="1"/>
</dbReference>
<evidence type="ECO:0000256" key="3">
    <source>
        <dbReference type="ARBA" id="ARBA00022989"/>
    </source>
</evidence>
<feature type="transmembrane region" description="Helical" evidence="5">
    <location>
        <begin position="245"/>
        <end position="264"/>
    </location>
</feature>
<feature type="transmembrane region" description="Helical" evidence="5">
    <location>
        <begin position="49"/>
        <end position="67"/>
    </location>
</feature>
<sequence>MNVFVKLEPSVRQNLLVLFAAGLLFWSGLAAHLPTLPLYIQEAGANQQMVGIVMGAFAIGLLASRQWLAKLADSRGRKLVLLIGMAAVTLAPLGYLMTQDLRLLIVIRAIHGISIAAFALAYSALVVDFAPPEHRGELIGYMSLVNPTGLALGPAIGGFVQEWFGFEPMFLAAAGMGVVGLLCTAQVRESSVIQRGTAQVNSQFWSLLLDPRIRIPALILLLIGLTFGTLSTFVPLYIQSEGIDLNAGLFYTAAAAASFAIRLVAGPASDRHGRGLFISISLVFYTLSMLLLWQAQSAATFLLAGAIEGAGSGTLIPMMAALMADRSQPHERGRTFGICMVGFDVGIALAGPMLGAFATQLGYRGMFGICVGLGLAAILVFLTQSSKSLACSWRYALGRGRDLYAVSLPQKT</sequence>
<evidence type="ECO:0000259" key="6">
    <source>
        <dbReference type="PROSITE" id="PS50850"/>
    </source>
</evidence>
<keyword evidence="3 5" id="KW-1133">Transmembrane helix</keyword>
<name>A0A951U6V4_9CYAN</name>
<dbReference type="Proteomes" id="UP000707356">
    <property type="component" value="Unassembled WGS sequence"/>
</dbReference>
<evidence type="ECO:0000256" key="4">
    <source>
        <dbReference type="ARBA" id="ARBA00023136"/>
    </source>
</evidence>
<evidence type="ECO:0000313" key="7">
    <source>
        <dbReference type="EMBL" id="MBW4466937.1"/>
    </source>
</evidence>
<dbReference type="InterPro" id="IPR036259">
    <property type="entry name" value="MFS_trans_sf"/>
</dbReference>
<dbReference type="CDD" id="cd17489">
    <property type="entry name" value="MFS_YfcJ_like"/>
    <property type="match status" value="1"/>
</dbReference>
<dbReference type="InterPro" id="IPR052714">
    <property type="entry name" value="MFS_Exporter"/>
</dbReference>
<evidence type="ECO:0000313" key="8">
    <source>
        <dbReference type="Proteomes" id="UP000707356"/>
    </source>
</evidence>
<feature type="transmembrane region" description="Helical" evidence="5">
    <location>
        <begin position="301"/>
        <end position="324"/>
    </location>
</feature>
<dbReference type="InterPro" id="IPR011701">
    <property type="entry name" value="MFS"/>
</dbReference>
<feature type="transmembrane region" description="Helical" evidence="5">
    <location>
        <begin position="103"/>
        <end position="126"/>
    </location>
</feature>
<evidence type="ECO:0000256" key="5">
    <source>
        <dbReference type="SAM" id="Phobius"/>
    </source>
</evidence>
<comment type="caution">
    <text evidence="7">The sequence shown here is derived from an EMBL/GenBank/DDBJ whole genome shotgun (WGS) entry which is preliminary data.</text>
</comment>
<evidence type="ECO:0000256" key="2">
    <source>
        <dbReference type="ARBA" id="ARBA00022692"/>
    </source>
</evidence>
<comment type="subcellular location">
    <subcellularLocation>
        <location evidence="1">Cell membrane</location>
        <topology evidence="1">Multi-pass membrane protein</topology>
    </subcellularLocation>
</comment>
<dbReference type="PROSITE" id="PS50850">
    <property type="entry name" value="MFS"/>
    <property type="match status" value="1"/>
</dbReference>
<dbReference type="SUPFAM" id="SSF103473">
    <property type="entry name" value="MFS general substrate transporter"/>
    <property type="match status" value="1"/>
</dbReference>
<feature type="transmembrane region" description="Helical" evidence="5">
    <location>
        <begin position="276"/>
        <end position="295"/>
    </location>
</feature>
<organism evidence="7 8">
    <name type="scientific">Pegethrix bostrychoides GSE-TBD4-15B</name>
    <dbReference type="NCBI Taxonomy" id="2839662"/>
    <lineage>
        <taxon>Bacteria</taxon>
        <taxon>Bacillati</taxon>
        <taxon>Cyanobacteriota</taxon>
        <taxon>Cyanophyceae</taxon>
        <taxon>Oculatellales</taxon>
        <taxon>Oculatellaceae</taxon>
        <taxon>Pegethrix</taxon>
    </lineage>
</organism>
<dbReference type="EMBL" id="JAHHHV010000072">
    <property type="protein sequence ID" value="MBW4466937.1"/>
    <property type="molecule type" value="Genomic_DNA"/>
</dbReference>
<dbReference type="PANTHER" id="PTHR23531:SF1">
    <property type="entry name" value="QUINOLENE RESISTANCE PROTEIN NORA"/>
    <property type="match status" value="1"/>
</dbReference>
<accession>A0A951U6V4</accession>
<gene>
    <name evidence="7" type="ORF">KME07_16055</name>
</gene>
<feature type="transmembrane region" description="Helical" evidence="5">
    <location>
        <begin position="363"/>
        <end position="382"/>
    </location>
</feature>
<dbReference type="AlphaFoldDB" id="A0A951U6V4"/>
<reference evidence="7" key="1">
    <citation type="submission" date="2021-05" db="EMBL/GenBank/DDBJ databases">
        <authorList>
            <person name="Pietrasiak N."/>
            <person name="Ward R."/>
            <person name="Stajich J.E."/>
            <person name="Kurbessoian T."/>
        </authorList>
    </citation>
    <scope>NUCLEOTIDE SEQUENCE</scope>
    <source>
        <strain evidence="7">GSE-TBD4-15B</strain>
    </source>
</reference>
<dbReference type="GO" id="GO:0005886">
    <property type="term" value="C:plasma membrane"/>
    <property type="evidence" value="ECO:0007669"/>
    <property type="project" value="UniProtKB-SubCell"/>
</dbReference>
<reference evidence="7" key="2">
    <citation type="journal article" date="2022" name="Microbiol. Resour. Announc.">
        <title>Metagenome Sequencing to Explore Phylogenomics of Terrestrial Cyanobacteria.</title>
        <authorList>
            <person name="Ward R.D."/>
            <person name="Stajich J.E."/>
            <person name="Johansen J.R."/>
            <person name="Huntemann M."/>
            <person name="Clum A."/>
            <person name="Foster B."/>
            <person name="Foster B."/>
            <person name="Roux S."/>
            <person name="Palaniappan K."/>
            <person name="Varghese N."/>
            <person name="Mukherjee S."/>
            <person name="Reddy T.B.K."/>
            <person name="Daum C."/>
            <person name="Copeland A."/>
            <person name="Chen I.A."/>
            <person name="Ivanova N.N."/>
            <person name="Kyrpides N.C."/>
            <person name="Shapiro N."/>
            <person name="Eloe-Fadrosh E.A."/>
            <person name="Pietrasiak N."/>
        </authorList>
    </citation>
    <scope>NUCLEOTIDE SEQUENCE</scope>
    <source>
        <strain evidence="7">GSE-TBD4-15B</strain>
    </source>
</reference>
<feature type="domain" description="Major facilitator superfamily (MFS) profile" evidence="6">
    <location>
        <begin position="14"/>
        <end position="389"/>
    </location>
</feature>
<dbReference type="InterPro" id="IPR020846">
    <property type="entry name" value="MFS_dom"/>
</dbReference>
<keyword evidence="2 5" id="KW-0812">Transmembrane</keyword>
<feature type="transmembrane region" description="Helical" evidence="5">
    <location>
        <begin position="169"/>
        <end position="187"/>
    </location>
</feature>
<evidence type="ECO:0000256" key="1">
    <source>
        <dbReference type="ARBA" id="ARBA00004651"/>
    </source>
</evidence>
<keyword evidence="4 5" id="KW-0472">Membrane</keyword>
<feature type="transmembrane region" description="Helical" evidence="5">
    <location>
        <begin position="79"/>
        <end position="97"/>
    </location>
</feature>
<dbReference type="Pfam" id="PF07690">
    <property type="entry name" value="MFS_1"/>
    <property type="match status" value="1"/>
</dbReference>
<dbReference type="GO" id="GO:0022857">
    <property type="term" value="F:transmembrane transporter activity"/>
    <property type="evidence" value="ECO:0007669"/>
    <property type="project" value="InterPro"/>
</dbReference>
<feature type="transmembrane region" description="Helical" evidence="5">
    <location>
        <begin position="217"/>
        <end position="239"/>
    </location>
</feature>
<proteinExistence type="predicted"/>